<feature type="non-terminal residue" evidence="2">
    <location>
        <position position="86"/>
    </location>
</feature>
<feature type="region of interest" description="Disordered" evidence="1">
    <location>
        <begin position="67"/>
        <end position="86"/>
    </location>
</feature>
<organism evidence="2 3">
    <name type="scientific">Ceratitis capitata</name>
    <name type="common">Mediterranean fruit fly</name>
    <name type="synonym">Tephritis capitata</name>
    <dbReference type="NCBI Taxonomy" id="7213"/>
    <lineage>
        <taxon>Eukaryota</taxon>
        <taxon>Metazoa</taxon>
        <taxon>Ecdysozoa</taxon>
        <taxon>Arthropoda</taxon>
        <taxon>Hexapoda</taxon>
        <taxon>Insecta</taxon>
        <taxon>Pterygota</taxon>
        <taxon>Neoptera</taxon>
        <taxon>Endopterygota</taxon>
        <taxon>Diptera</taxon>
        <taxon>Brachycera</taxon>
        <taxon>Muscomorpha</taxon>
        <taxon>Tephritoidea</taxon>
        <taxon>Tephritidae</taxon>
        <taxon>Ceratitis</taxon>
        <taxon>Ceratitis</taxon>
    </lineage>
</organism>
<evidence type="ECO:0000256" key="1">
    <source>
        <dbReference type="SAM" id="MobiDB-lite"/>
    </source>
</evidence>
<name>A0A811V5Z9_CERCA</name>
<sequence length="86" mass="9919">MFFLVVNDANHFDGKLVDKNDEFGLCSSREEYKVALICQIILRASTARSQVLDPFLKSFPHSRMLHREAESETVETKKTGSRIYPR</sequence>
<reference evidence="2" key="1">
    <citation type="submission" date="2020-11" db="EMBL/GenBank/DDBJ databases">
        <authorList>
            <person name="Whitehead M."/>
        </authorList>
    </citation>
    <scope>NUCLEOTIDE SEQUENCE</scope>
    <source>
        <strain evidence="2">EGII</strain>
    </source>
</reference>
<accession>A0A811V5Z9</accession>
<comment type="caution">
    <text evidence="2">The sequence shown here is derived from an EMBL/GenBank/DDBJ whole genome shotgun (WGS) entry which is preliminary data.</text>
</comment>
<dbReference type="AlphaFoldDB" id="A0A811V5Z9"/>
<proteinExistence type="predicted"/>
<evidence type="ECO:0000313" key="2">
    <source>
        <dbReference type="EMBL" id="CAD7004993.1"/>
    </source>
</evidence>
<dbReference type="Proteomes" id="UP000606786">
    <property type="component" value="Unassembled WGS sequence"/>
</dbReference>
<keyword evidence="3" id="KW-1185">Reference proteome</keyword>
<gene>
    <name evidence="2" type="ORF">CCAP1982_LOCUS13369</name>
</gene>
<dbReference type="EMBL" id="CAJHJT010000034">
    <property type="protein sequence ID" value="CAD7004993.1"/>
    <property type="molecule type" value="Genomic_DNA"/>
</dbReference>
<protein>
    <submittedName>
        <fullName evidence="2">(Mediterranean fruit fly) hypothetical protein</fullName>
    </submittedName>
</protein>
<evidence type="ECO:0000313" key="3">
    <source>
        <dbReference type="Proteomes" id="UP000606786"/>
    </source>
</evidence>
<feature type="compositionally biased region" description="Basic and acidic residues" evidence="1">
    <location>
        <begin position="67"/>
        <end position="78"/>
    </location>
</feature>